<protein>
    <submittedName>
        <fullName evidence="5">DNA-binding protein HU-beta</fullName>
    </submittedName>
</protein>
<comment type="similarity">
    <text evidence="1 4">Belongs to the bacterial histone-like protein family.</text>
</comment>
<dbReference type="Gene3D" id="4.10.520.10">
    <property type="entry name" value="IHF-like DNA-binding proteins"/>
    <property type="match status" value="1"/>
</dbReference>
<gene>
    <name evidence="5" type="ORF">SAMN06264868_11513</name>
</gene>
<dbReference type="Proteomes" id="UP001157947">
    <property type="component" value="Unassembled WGS sequence"/>
</dbReference>
<keyword evidence="6" id="KW-1185">Reference proteome</keyword>
<dbReference type="SUPFAM" id="SSF47729">
    <property type="entry name" value="IHF-like DNA-binding proteins"/>
    <property type="match status" value="1"/>
</dbReference>
<keyword evidence="3 5" id="KW-0238">DNA-binding</keyword>
<name>A0AA46AEW8_9AQUI</name>
<dbReference type="GO" id="GO:0030261">
    <property type="term" value="P:chromosome condensation"/>
    <property type="evidence" value="ECO:0007669"/>
    <property type="project" value="UniProtKB-KW"/>
</dbReference>
<dbReference type="GO" id="GO:0030527">
    <property type="term" value="F:structural constituent of chromatin"/>
    <property type="evidence" value="ECO:0007669"/>
    <property type="project" value="InterPro"/>
</dbReference>
<accession>A0AA46AEW8</accession>
<dbReference type="RefSeq" id="WP_265134560.1">
    <property type="nucleotide sequence ID" value="NZ_FXTX01000015.1"/>
</dbReference>
<evidence type="ECO:0000256" key="1">
    <source>
        <dbReference type="ARBA" id="ARBA00010529"/>
    </source>
</evidence>
<sequence>MTKAELVSKVAAEAGLTKAAAERAVNAGIKALAEALAKGERVALPGLGVFHVRERKARKGRNPRTGKEITIPARKAVVFSAAKSLKDALNQSKKE</sequence>
<dbReference type="SMART" id="SM00411">
    <property type="entry name" value="BHL"/>
    <property type="match status" value="1"/>
</dbReference>
<evidence type="ECO:0000313" key="6">
    <source>
        <dbReference type="Proteomes" id="UP001157947"/>
    </source>
</evidence>
<evidence type="ECO:0000256" key="4">
    <source>
        <dbReference type="RuleBase" id="RU003939"/>
    </source>
</evidence>
<evidence type="ECO:0000313" key="5">
    <source>
        <dbReference type="EMBL" id="SMP16308.1"/>
    </source>
</evidence>
<comment type="caution">
    <text evidence="5">The sequence shown here is derived from an EMBL/GenBank/DDBJ whole genome shotgun (WGS) entry which is preliminary data.</text>
</comment>
<dbReference type="PRINTS" id="PR01727">
    <property type="entry name" value="DNABINDINGHU"/>
</dbReference>
<dbReference type="PANTHER" id="PTHR33175">
    <property type="entry name" value="DNA-BINDING PROTEIN HU"/>
    <property type="match status" value="1"/>
</dbReference>
<organism evidence="5 6">
    <name type="scientific">Venenivibrio stagnispumantis</name>
    <dbReference type="NCBI Taxonomy" id="407998"/>
    <lineage>
        <taxon>Bacteria</taxon>
        <taxon>Pseudomonadati</taxon>
        <taxon>Aquificota</taxon>
        <taxon>Aquificia</taxon>
        <taxon>Aquificales</taxon>
        <taxon>Hydrogenothermaceae</taxon>
        <taxon>Venenivibrio</taxon>
    </lineage>
</organism>
<dbReference type="Pfam" id="PF00216">
    <property type="entry name" value="Bac_DNA_binding"/>
    <property type="match status" value="1"/>
</dbReference>
<dbReference type="GO" id="GO:0003677">
    <property type="term" value="F:DNA binding"/>
    <property type="evidence" value="ECO:0007669"/>
    <property type="project" value="UniProtKB-KW"/>
</dbReference>
<keyword evidence="2" id="KW-0226">DNA condensation</keyword>
<evidence type="ECO:0000256" key="2">
    <source>
        <dbReference type="ARBA" id="ARBA00023067"/>
    </source>
</evidence>
<dbReference type="InterPro" id="IPR000119">
    <property type="entry name" value="Hist_DNA-bd"/>
</dbReference>
<dbReference type="CDD" id="cd13831">
    <property type="entry name" value="HU"/>
    <property type="match status" value="1"/>
</dbReference>
<dbReference type="AlphaFoldDB" id="A0AA46AEW8"/>
<dbReference type="InterPro" id="IPR010992">
    <property type="entry name" value="IHF-like_DNA-bd_dom_sf"/>
</dbReference>
<dbReference type="EMBL" id="FXTX01000015">
    <property type="protein sequence ID" value="SMP16308.1"/>
    <property type="molecule type" value="Genomic_DNA"/>
</dbReference>
<evidence type="ECO:0000256" key="3">
    <source>
        <dbReference type="ARBA" id="ARBA00023125"/>
    </source>
</evidence>
<reference evidence="5" key="1">
    <citation type="submission" date="2017-05" db="EMBL/GenBank/DDBJ databases">
        <authorList>
            <person name="Varghese N."/>
            <person name="Submissions S."/>
        </authorList>
    </citation>
    <scope>NUCLEOTIDE SEQUENCE</scope>
    <source>
        <strain evidence="5">DSM 18763</strain>
    </source>
</reference>
<dbReference type="PANTHER" id="PTHR33175:SF3">
    <property type="entry name" value="DNA-BINDING PROTEIN HU-BETA"/>
    <property type="match status" value="1"/>
</dbReference>
<proteinExistence type="inferred from homology"/>